<dbReference type="PATRIC" id="fig|1408254.3.peg.790"/>
<organism evidence="1 2">
    <name type="scientific">Brevibacillus panacihumi W25</name>
    <dbReference type="NCBI Taxonomy" id="1408254"/>
    <lineage>
        <taxon>Bacteria</taxon>
        <taxon>Bacillati</taxon>
        <taxon>Bacillota</taxon>
        <taxon>Bacilli</taxon>
        <taxon>Bacillales</taxon>
        <taxon>Paenibacillaceae</taxon>
        <taxon>Brevibacillus</taxon>
    </lineage>
</organism>
<dbReference type="EMBL" id="AYJU01000001">
    <property type="protein sequence ID" value="EST56762.1"/>
    <property type="molecule type" value="Genomic_DNA"/>
</dbReference>
<name>V6MET5_9BACL</name>
<gene>
    <name evidence="1" type="ORF">T458_03935</name>
</gene>
<accession>V6MET5</accession>
<evidence type="ECO:0000313" key="2">
    <source>
        <dbReference type="Proteomes" id="UP000017973"/>
    </source>
</evidence>
<dbReference type="HOGENOM" id="CLU_2913442_0_0_9"/>
<proteinExistence type="predicted"/>
<sequence>MARFFAGLLHLDSQASLVPSPGVVLVAEENLQAIQGDTLLNQGDNRDNLAIQETQVETYMT</sequence>
<dbReference type="AlphaFoldDB" id="V6MET5"/>
<keyword evidence="2" id="KW-1185">Reference proteome</keyword>
<comment type="caution">
    <text evidence="1">The sequence shown here is derived from an EMBL/GenBank/DDBJ whole genome shotgun (WGS) entry which is preliminary data.</text>
</comment>
<evidence type="ECO:0000313" key="1">
    <source>
        <dbReference type="EMBL" id="EST56762.1"/>
    </source>
</evidence>
<dbReference type="Proteomes" id="UP000017973">
    <property type="component" value="Unassembled WGS sequence"/>
</dbReference>
<dbReference type="STRING" id="1408254.T458_03935"/>
<reference evidence="1 2" key="1">
    <citation type="journal article" date="2014" name="Genome Announc.">
        <title>Draft Genome Sequence of Brevibacillus panacihumi Strain W25, a Halotolerant Hydrocarbon-Degrading Bacterium.</title>
        <authorList>
            <person name="Wang X."/>
            <person name="Jin D."/>
            <person name="Zhou L."/>
            <person name="Wu L."/>
            <person name="An W."/>
            <person name="Chen Y."/>
            <person name="Zhao L."/>
        </authorList>
    </citation>
    <scope>NUCLEOTIDE SEQUENCE [LARGE SCALE GENOMIC DNA]</scope>
    <source>
        <strain evidence="1 2">W25</strain>
    </source>
</reference>
<protein>
    <submittedName>
        <fullName evidence="1">Uncharacterized protein</fullName>
    </submittedName>
</protein>